<evidence type="ECO:0000313" key="8">
    <source>
        <dbReference type="EMBL" id="MFC7750770.1"/>
    </source>
</evidence>
<evidence type="ECO:0000256" key="5">
    <source>
        <dbReference type="ARBA" id="ARBA00022982"/>
    </source>
</evidence>
<dbReference type="InterPro" id="IPR014729">
    <property type="entry name" value="Rossmann-like_a/b/a_fold"/>
</dbReference>
<feature type="domain" description="Electron transfer flavoprotein alpha/beta-subunit N-terminal" evidence="7">
    <location>
        <begin position="21"/>
        <end position="211"/>
    </location>
</feature>
<dbReference type="SUPFAM" id="SSF52402">
    <property type="entry name" value="Adenine nucleotide alpha hydrolases-like"/>
    <property type="match status" value="1"/>
</dbReference>
<sequence>MIVAVCLKQTPDTEERIRIESGALAERDLKYIVNPYDEYALEEALRIKEKFGGEVVAVTVGPERAESALRTALAMGADRAVRIGDSACLEDEGTVAASLAAYLASLRPDLILAGHVSIDNGAAQGGARVAEALGLPLVSGALKLTLRPEQALAVVEREGSDGNETVEAPLPLVVTAQQGLNEPRYPSLPGIMKAKKKPVETLSAADLGLSTDRLSPGSRSARLEPAPPRQAGIRLTGEASAVVAELLDRLRDEAKVLRGEGS</sequence>
<accession>A0ABW2V7K0</accession>
<dbReference type="PANTHER" id="PTHR21294:SF8">
    <property type="entry name" value="ELECTRON TRANSFER FLAVOPROTEIN SUBUNIT BETA"/>
    <property type="match status" value="1"/>
</dbReference>
<dbReference type="PIRSF" id="PIRSF000090">
    <property type="entry name" value="Beta-ETF"/>
    <property type="match status" value="1"/>
</dbReference>
<comment type="subunit">
    <text evidence="2">Heterodimer of an alpha and a beta subunit.</text>
</comment>
<proteinExistence type="inferred from homology"/>
<evidence type="ECO:0000256" key="2">
    <source>
        <dbReference type="ARBA" id="ARBA00011355"/>
    </source>
</evidence>
<gene>
    <name evidence="8" type="ORF">ACFQWB_12655</name>
</gene>
<evidence type="ECO:0000259" key="7">
    <source>
        <dbReference type="SMART" id="SM00893"/>
    </source>
</evidence>
<dbReference type="Gene3D" id="3.40.50.620">
    <property type="entry name" value="HUPs"/>
    <property type="match status" value="1"/>
</dbReference>
<dbReference type="CDD" id="cd01714">
    <property type="entry name" value="ETF_beta"/>
    <property type="match status" value="1"/>
</dbReference>
<dbReference type="PANTHER" id="PTHR21294">
    <property type="entry name" value="ELECTRON TRANSFER FLAVOPROTEIN BETA-SUBUNIT"/>
    <property type="match status" value="1"/>
</dbReference>
<comment type="similarity">
    <text evidence="1">Belongs to the ETF beta-subunit/FixA family.</text>
</comment>
<evidence type="ECO:0000256" key="3">
    <source>
        <dbReference type="ARBA" id="ARBA00016797"/>
    </source>
</evidence>
<keyword evidence="9" id="KW-1185">Reference proteome</keyword>
<dbReference type="SMART" id="SM00893">
    <property type="entry name" value="ETF"/>
    <property type="match status" value="1"/>
</dbReference>
<protein>
    <recommendedName>
        <fullName evidence="3">Electron transfer flavoprotein subunit beta</fullName>
    </recommendedName>
</protein>
<dbReference type="Proteomes" id="UP001596528">
    <property type="component" value="Unassembled WGS sequence"/>
</dbReference>
<evidence type="ECO:0000256" key="4">
    <source>
        <dbReference type="ARBA" id="ARBA00022448"/>
    </source>
</evidence>
<organism evidence="8 9">
    <name type="scientific">Paenibacillus thermoaerophilus</name>
    <dbReference type="NCBI Taxonomy" id="1215385"/>
    <lineage>
        <taxon>Bacteria</taxon>
        <taxon>Bacillati</taxon>
        <taxon>Bacillota</taxon>
        <taxon>Bacilli</taxon>
        <taxon>Bacillales</taxon>
        <taxon>Paenibacillaceae</taxon>
        <taxon>Paenibacillus</taxon>
    </lineage>
</organism>
<dbReference type="InterPro" id="IPR033948">
    <property type="entry name" value="ETF_beta_N"/>
</dbReference>
<dbReference type="InterPro" id="IPR012255">
    <property type="entry name" value="ETF_b"/>
</dbReference>
<reference evidence="9" key="1">
    <citation type="journal article" date="2019" name="Int. J. Syst. Evol. Microbiol.">
        <title>The Global Catalogue of Microorganisms (GCM) 10K type strain sequencing project: providing services to taxonomists for standard genome sequencing and annotation.</title>
        <authorList>
            <consortium name="The Broad Institute Genomics Platform"/>
            <consortium name="The Broad Institute Genome Sequencing Center for Infectious Disease"/>
            <person name="Wu L."/>
            <person name="Ma J."/>
        </authorList>
    </citation>
    <scope>NUCLEOTIDE SEQUENCE [LARGE SCALE GENOMIC DNA]</scope>
    <source>
        <strain evidence="9">JCM 18657</strain>
    </source>
</reference>
<feature type="region of interest" description="Disordered" evidence="6">
    <location>
        <begin position="209"/>
        <end position="231"/>
    </location>
</feature>
<evidence type="ECO:0000256" key="6">
    <source>
        <dbReference type="SAM" id="MobiDB-lite"/>
    </source>
</evidence>
<name>A0ABW2V7K0_9BACL</name>
<keyword evidence="4" id="KW-0813">Transport</keyword>
<dbReference type="EMBL" id="JBHTGQ010000028">
    <property type="protein sequence ID" value="MFC7750770.1"/>
    <property type="molecule type" value="Genomic_DNA"/>
</dbReference>
<dbReference type="InterPro" id="IPR014730">
    <property type="entry name" value="ETF_a/b_N"/>
</dbReference>
<evidence type="ECO:0000313" key="9">
    <source>
        <dbReference type="Proteomes" id="UP001596528"/>
    </source>
</evidence>
<dbReference type="Pfam" id="PF01012">
    <property type="entry name" value="ETF"/>
    <property type="match status" value="1"/>
</dbReference>
<keyword evidence="5" id="KW-0249">Electron transport</keyword>
<dbReference type="RefSeq" id="WP_138789144.1">
    <property type="nucleotide sequence ID" value="NZ_JBHTGQ010000028.1"/>
</dbReference>
<evidence type="ECO:0000256" key="1">
    <source>
        <dbReference type="ARBA" id="ARBA00007557"/>
    </source>
</evidence>
<comment type="caution">
    <text evidence="8">The sequence shown here is derived from an EMBL/GenBank/DDBJ whole genome shotgun (WGS) entry which is preliminary data.</text>
</comment>